<keyword evidence="2" id="KW-1185">Reference proteome</keyword>
<dbReference type="Proteomes" id="UP001234297">
    <property type="component" value="Chromosome 10"/>
</dbReference>
<name>A0ACC2KLS6_PERAE</name>
<evidence type="ECO:0000313" key="1">
    <source>
        <dbReference type="EMBL" id="KAJ8622095.1"/>
    </source>
</evidence>
<evidence type="ECO:0000313" key="2">
    <source>
        <dbReference type="Proteomes" id="UP001234297"/>
    </source>
</evidence>
<comment type="caution">
    <text evidence="1">The sequence shown here is derived from an EMBL/GenBank/DDBJ whole genome shotgun (WGS) entry which is preliminary data.</text>
</comment>
<accession>A0ACC2KLS6</accession>
<sequence>MQFEPPMETIDGSHSTNSTLPIAFLEPQSIALHQQPFEAMDALQHVAAKPPLPTEPAYDATVPIPDPLPPAWCTHTMRTRAVDGVFKPRTLTATKHPLPKVFRNVLAPSEPHVTPK</sequence>
<dbReference type="EMBL" id="CM056818">
    <property type="protein sequence ID" value="KAJ8622095.1"/>
    <property type="molecule type" value="Genomic_DNA"/>
</dbReference>
<reference evidence="1 2" key="1">
    <citation type="journal article" date="2022" name="Hortic Res">
        <title>A haplotype resolved chromosomal level avocado genome allows analysis of novel avocado genes.</title>
        <authorList>
            <person name="Nath O."/>
            <person name="Fletcher S.J."/>
            <person name="Hayward A."/>
            <person name="Shaw L.M."/>
            <person name="Masouleh A.K."/>
            <person name="Furtado A."/>
            <person name="Henry R.J."/>
            <person name="Mitter N."/>
        </authorList>
    </citation>
    <scope>NUCLEOTIDE SEQUENCE [LARGE SCALE GENOMIC DNA]</scope>
    <source>
        <strain evidence="2">cv. Hass</strain>
    </source>
</reference>
<proteinExistence type="predicted"/>
<gene>
    <name evidence="1" type="ORF">MRB53_030624</name>
</gene>
<organism evidence="1 2">
    <name type="scientific">Persea americana</name>
    <name type="common">Avocado</name>
    <dbReference type="NCBI Taxonomy" id="3435"/>
    <lineage>
        <taxon>Eukaryota</taxon>
        <taxon>Viridiplantae</taxon>
        <taxon>Streptophyta</taxon>
        <taxon>Embryophyta</taxon>
        <taxon>Tracheophyta</taxon>
        <taxon>Spermatophyta</taxon>
        <taxon>Magnoliopsida</taxon>
        <taxon>Magnoliidae</taxon>
        <taxon>Laurales</taxon>
        <taxon>Lauraceae</taxon>
        <taxon>Persea</taxon>
    </lineage>
</organism>
<protein>
    <submittedName>
        <fullName evidence="1">Uncharacterized protein</fullName>
    </submittedName>
</protein>